<name>F5YH26_TREPZ</name>
<accession>F5YH26</accession>
<reference evidence="3" key="1">
    <citation type="submission" date="2009-12" db="EMBL/GenBank/DDBJ databases">
        <title>Complete sequence of Treponema primitia strain ZAS-2.</title>
        <authorList>
            <person name="Tetu S.G."/>
            <person name="Matson E."/>
            <person name="Ren Q."/>
            <person name="Seshadri R."/>
            <person name="Elbourne L."/>
            <person name="Hassan K.A."/>
            <person name="Durkin A."/>
            <person name="Radune D."/>
            <person name="Mohamoud Y."/>
            <person name="Shay R."/>
            <person name="Jin S."/>
            <person name="Zhang X."/>
            <person name="Lucey K."/>
            <person name="Ballor N.R."/>
            <person name="Ottesen E."/>
            <person name="Rosenthal R."/>
            <person name="Allen A."/>
            <person name="Leadbetter J.R."/>
            <person name="Paulsen I.T."/>
        </authorList>
    </citation>
    <scope>NUCLEOTIDE SEQUENCE [LARGE SCALE GENOMIC DNA]</scope>
    <source>
        <strain evidence="3">ATCC BAA-887 / DSM 12427 / ZAS-2</strain>
    </source>
</reference>
<dbReference type="Proteomes" id="UP000009223">
    <property type="component" value="Chromosome"/>
</dbReference>
<dbReference type="HOGENOM" id="CLU_052664_0_0_12"/>
<reference evidence="2 3" key="2">
    <citation type="journal article" date="2011" name="ISME J.">
        <title>RNA-seq reveals cooperative metabolic interactions between two termite-gut spirochete species in co-culture.</title>
        <authorList>
            <person name="Rosenthal A.Z."/>
            <person name="Matson E.G."/>
            <person name="Eldar A."/>
            <person name="Leadbetter J.R."/>
        </authorList>
    </citation>
    <scope>NUCLEOTIDE SEQUENCE [LARGE SCALE GENOMIC DNA]</scope>
    <source>
        <strain evidence="3">ATCC BAA-887 / DSM 12427 / ZAS-2</strain>
    </source>
</reference>
<proteinExistence type="predicted"/>
<feature type="compositionally biased region" description="Polar residues" evidence="1">
    <location>
        <begin position="1"/>
        <end position="17"/>
    </location>
</feature>
<dbReference type="RefSeq" id="WP_015707731.1">
    <property type="nucleotide sequence ID" value="NC_015578.1"/>
</dbReference>
<protein>
    <submittedName>
        <fullName evidence="2">Uncharacterized protein</fullName>
    </submittedName>
</protein>
<gene>
    <name evidence="2" type="ordered locus">TREPR_2478</name>
</gene>
<dbReference type="EMBL" id="CP001843">
    <property type="protein sequence ID" value="AEF85763.1"/>
    <property type="molecule type" value="Genomic_DNA"/>
</dbReference>
<feature type="region of interest" description="Disordered" evidence="1">
    <location>
        <begin position="1"/>
        <end position="22"/>
    </location>
</feature>
<evidence type="ECO:0000256" key="1">
    <source>
        <dbReference type="SAM" id="MobiDB-lite"/>
    </source>
</evidence>
<dbReference type="KEGG" id="tpi:TREPR_2478"/>
<dbReference type="AlphaFoldDB" id="F5YH26"/>
<sequence length="335" mass="38029">MSISAPDSEESTGNSGTPILGLDDHEEQLVREVLAYLESRHCEDIEAARTRISCLRDLGQVISRYPSIRESQMVRGEMRDEEKLIETIRAFAHPSRLLHSPTRIVAIRSYMVAKSHAFTMLAILVQDKLEFYVPVRRIIFSIICTLMIEEVYFSCLNDSSFSEKIRFSLADDLVTLWDSGVDPRAIEHLPALEALWAARDAAPPSFGTMDGASELVRISGDLGDDWHKFLVNNIAGDETLQALEEFLFGLSYEEILEVRSRLIRFGISAVNNDEVRSYLGSNPAYTIVNDADPRSIYDFYVDRRDAAQLRKRINAPGPKRTLEEIYLKHRLAKDE</sequence>
<evidence type="ECO:0000313" key="2">
    <source>
        <dbReference type="EMBL" id="AEF85763.1"/>
    </source>
</evidence>
<evidence type="ECO:0000313" key="3">
    <source>
        <dbReference type="Proteomes" id="UP000009223"/>
    </source>
</evidence>
<dbReference type="eggNOG" id="ENOG503391B">
    <property type="taxonomic scope" value="Bacteria"/>
</dbReference>
<dbReference type="OrthoDB" id="356906at2"/>
<organism evidence="2 3">
    <name type="scientific">Treponema primitia (strain ATCC BAA-887 / DSM 12427 / ZAS-2)</name>
    <dbReference type="NCBI Taxonomy" id="545694"/>
    <lineage>
        <taxon>Bacteria</taxon>
        <taxon>Pseudomonadati</taxon>
        <taxon>Spirochaetota</taxon>
        <taxon>Spirochaetia</taxon>
        <taxon>Spirochaetales</taxon>
        <taxon>Treponemataceae</taxon>
        <taxon>Treponema</taxon>
    </lineage>
</organism>
<keyword evidence="3" id="KW-1185">Reference proteome</keyword>